<dbReference type="PANTHER" id="PTHR45339:SF1">
    <property type="entry name" value="HYBRID SIGNAL TRANSDUCTION HISTIDINE KINASE J"/>
    <property type="match status" value="1"/>
</dbReference>
<sequence length="139" mass="15471">MSPRTPEPIRGDIRNWTILLVDDTPDNLTVAQAALGYFGVKVHTAENGEEALRLARQLKPTLILLDIKMPKVNGWEVLSAIRQDETLANTVVIAITAYAMDDDRERALAAGFDGYISKPFNLFTFVAEVERIALQCMSH</sequence>
<evidence type="ECO:0000259" key="4">
    <source>
        <dbReference type="PROSITE" id="PS50110"/>
    </source>
</evidence>
<dbReference type="InterPro" id="IPR001789">
    <property type="entry name" value="Sig_transdc_resp-reg_receiver"/>
</dbReference>
<protein>
    <submittedName>
        <fullName evidence="5">Response regulator</fullName>
    </submittedName>
</protein>
<gene>
    <name evidence="5" type="ORF">CUN49_14180</name>
</gene>
<organism evidence="5 6">
    <name type="scientific">Candidatus Thermofonsia Clade 1 bacterium</name>
    <dbReference type="NCBI Taxonomy" id="2364210"/>
    <lineage>
        <taxon>Bacteria</taxon>
        <taxon>Bacillati</taxon>
        <taxon>Chloroflexota</taxon>
        <taxon>Candidatus Thermofontia</taxon>
        <taxon>Candidatus Thermofonsia Clade 1</taxon>
    </lineage>
</organism>
<dbReference type="PANTHER" id="PTHR45339">
    <property type="entry name" value="HYBRID SIGNAL TRANSDUCTION HISTIDINE KINASE J"/>
    <property type="match status" value="1"/>
</dbReference>
<keyword evidence="1 3" id="KW-0597">Phosphoprotein</keyword>
<evidence type="ECO:0000313" key="6">
    <source>
        <dbReference type="Proteomes" id="UP000229681"/>
    </source>
</evidence>
<reference evidence="5 6" key="1">
    <citation type="submission" date="2017-11" db="EMBL/GenBank/DDBJ databases">
        <title>Evolution of Phototrophy in the Chloroflexi Phylum Driven by Horizontal Gene Transfer.</title>
        <authorList>
            <person name="Ward L.M."/>
            <person name="Hemp J."/>
            <person name="Shih P.M."/>
            <person name="Mcglynn S.E."/>
            <person name="Fischer W."/>
        </authorList>
    </citation>
    <scope>NUCLEOTIDE SEQUENCE [LARGE SCALE GENOMIC DNA]</scope>
    <source>
        <strain evidence="5">JP3_13</strain>
    </source>
</reference>
<dbReference type="SMART" id="SM00448">
    <property type="entry name" value="REC"/>
    <property type="match status" value="1"/>
</dbReference>
<dbReference type="Gene3D" id="3.40.50.2300">
    <property type="match status" value="1"/>
</dbReference>
<dbReference type="EMBL" id="PGTM01000287">
    <property type="protein sequence ID" value="PJF34728.1"/>
    <property type="molecule type" value="Genomic_DNA"/>
</dbReference>
<feature type="domain" description="Response regulatory" evidence="4">
    <location>
        <begin position="17"/>
        <end position="133"/>
    </location>
</feature>
<accession>A0A2M8PB16</accession>
<dbReference type="Pfam" id="PF00072">
    <property type="entry name" value="Response_reg"/>
    <property type="match status" value="1"/>
</dbReference>
<evidence type="ECO:0000256" key="1">
    <source>
        <dbReference type="ARBA" id="ARBA00022553"/>
    </source>
</evidence>
<evidence type="ECO:0000313" key="5">
    <source>
        <dbReference type="EMBL" id="PJF34728.1"/>
    </source>
</evidence>
<dbReference type="PROSITE" id="PS50110">
    <property type="entry name" value="RESPONSE_REGULATORY"/>
    <property type="match status" value="1"/>
</dbReference>
<keyword evidence="2" id="KW-0902">Two-component regulatory system</keyword>
<dbReference type="GO" id="GO:0000160">
    <property type="term" value="P:phosphorelay signal transduction system"/>
    <property type="evidence" value="ECO:0007669"/>
    <property type="project" value="UniProtKB-KW"/>
</dbReference>
<name>A0A2M8PB16_9CHLR</name>
<dbReference type="InterPro" id="IPR011006">
    <property type="entry name" value="CheY-like_superfamily"/>
</dbReference>
<comment type="caution">
    <text evidence="5">The sequence shown here is derived from an EMBL/GenBank/DDBJ whole genome shotgun (WGS) entry which is preliminary data.</text>
</comment>
<feature type="modified residue" description="4-aspartylphosphate" evidence="3">
    <location>
        <position position="66"/>
    </location>
</feature>
<evidence type="ECO:0000256" key="2">
    <source>
        <dbReference type="ARBA" id="ARBA00023012"/>
    </source>
</evidence>
<proteinExistence type="predicted"/>
<dbReference type="SUPFAM" id="SSF52172">
    <property type="entry name" value="CheY-like"/>
    <property type="match status" value="1"/>
</dbReference>
<evidence type="ECO:0000256" key="3">
    <source>
        <dbReference type="PROSITE-ProRule" id="PRU00169"/>
    </source>
</evidence>
<dbReference type="AlphaFoldDB" id="A0A2M8PB16"/>
<dbReference type="Proteomes" id="UP000229681">
    <property type="component" value="Unassembled WGS sequence"/>
</dbReference>